<accession>A0A5N0E407</accession>
<keyword evidence="5 10" id="KW-0547">Nucleotide-binding</keyword>
<dbReference type="EC" id="2.7.1.12" evidence="3 10"/>
<evidence type="ECO:0000313" key="12">
    <source>
        <dbReference type="Proteomes" id="UP000323876"/>
    </source>
</evidence>
<evidence type="ECO:0000313" key="11">
    <source>
        <dbReference type="EMBL" id="KAA8882975.1"/>
    </source>
</evidence>
<comment type="caution">
    <text evidence="11">The sequence shown here is derived from an EMBL/GenBank/DDBJ whole genome shotgun (WGS) entry which is preliminary data.</text>
</comment>
<evidence type="ECO:0000256" key="1">
    <source>
        <dbReference type="ARBA" id="ARBA00004761"/>
    </source>
</evidence>
<dbReference type="GO" id="GO:0019521">
    <property type="term" value="P:D-gluconate metabolic process"/>
    <property type="evidence" value="ECO:0007669"/>
    <property type="project" value="UniProtKB-KW"/>
</dbReference>
<dbReference type="GO" id="GO:0005737">
    <property type="term" value="C:cytoplasm"/>
    <property type="evidence" value="ECO:0007669"/>
    <property type="project" value="TreeGrafter"/>
</dbReference>
<dbReference type="NCBIfam" id="TIGR01313">
    <property type="entry name" value="therm_gnt_kin"/>
    <property type="match status" value="1"/>
</dbReference>
<keyword evidence="6 10" id="KW-0418">Kinase</keyword>
<gene>
    <name evidence="11" type="ORF">F3087_37845</name>
</gene>
<dbReference type="InterPro" id="IPR027417">
    <property type="entry name" value="P-loop_NTPase"/>
</dbReference>
<comment type="similarity">
    <text evidence="2 10">Belongs to the gluconokinase GntK/GntV family.</text>
</comment>
<dbReference type="PANTHER" id="PTHR43442:SF3">
    <property type="entry name" value="GLUCONOKINASE-RELATED"/>
    <property type="match status" value="1"/>
</dbReference>
<evidence type="ECO:0000256" key="10">
    <source>
        <dbReference type="RuleBase" id="RU363066"/>
    </source>
</evidence>
<dbReference type="CDD" id="cd02021">
    <property type="entry name" value="GntK"/>
    <property type="match status" value="1"/>
</dbReference>
<evidence type="ECO:0000256" key="3">
    <source>
        <dbReference type="ARBA" id="ARBA00012054"/>
    </source>
</evidence>
<dbReference type="OrthoDB" id="9795716at2"/>
<keyword evidence="8" id="KW-0311">Gluconate utilization</keyword>
<protein>
    <recommendedName>
        <fullName evidence="3 10">Gluconokinase</fullName>
        <ecNumber evidence="3 10">2.7.1.12</ecNumber>
    </recommendedName>
</protein>
<dbReference type="Gene3D" id="3.40.50.300">
    <property type="entry name" value="P-loop containing nucleotide triphosphate hydrolases"/>
    <property type="match status" value="1"/>
</dbReference>
<dbReference type="EMBL" id="VXLC01000027">
    <property type="protein sequence ID" value="KAA8882975.1"/>
    <property type="molecule type" value="Genomic_DNA"/>
</dbReference>
<keyword evidence="4 10" id="KW-0808">Transferase</keyword>
<evidence type="ECO:0000256" key="6">
    <source>
        <dbReference type="ARBA" id="ARBA00022777"/>
    </source>
</evidence>
<keyword evidence="7 10" id="KW-0067">ATP-binding</keyword>
<evidence type="ECO:0000256" key="2">
    <source>
        <dbReference type="ARBA" id="ARBA00008420"/>
    </source>
</evidence>
<evidence type="ECO:0000256" key="9">
    <source>
        <dbReference type="ARBA" id="ARBA00048090"/>
    </source>
</evidence>
<evidence type="ECO:0000256" key="4">
    <source>
        <dbReference type="ARBA" id="ARBA00022679"/>
    </source>
</evidence>
<dbReference type="FunFam" id="3.40.50.300:FF:000522">
    <property type="entry name" value="Gluconokinase"/>
    <property type="match status" value="1"/>
</dbReference>
<comment type="pathway">
    <text evidence="1">Carbohydrate acid metabolism.</text>
</comment>
<dbReference type="SUPFAM" id="SSF52540">
    <property type="entry name" value="P-loop containing nucleoside triphosphate hydrolases"/>
    <property type="match status" value="1"/>
</dbReference>
<sequence length="179" mass="19033">MGSAPSKGADVPERALPVVVVMGVSGSGKSTVGRALAAELGVEYGEGDDLHPEANVEKMAAGIPLDDEDRWPWLDKVAAWMAERSAQGGVITCSALKRVYRDRLRAAAPDAFFLHLAASHEELAHRMADRTGHFMPSSLLDSQLAALEPLADDERGAVVDATRDPAQLARETSVVLHGL</sequence>
<name>A0A5N0E407_9NOCA</name>
<comment type="catalytic activity">
    <reaction evidence="9 10">
        <text>D-gluconate + ATP = 6-phospho-D-gluconate + ADP + H(+)</text>
        <dbReference type="Rhea" id="RHEA:19433"/>
        <dbReference type="ChEBI" id="CHEBI:15378"/>
        <dbReference type="ChEBI" id="CHEBI:18391"/>
        <dbReference type="ChEBI" id="CHEBI:30616"/>
        <dbReference type="ChEBI" id="CHEBI:58759"/>
        <dbReference type="ChEBI" id="CHEBI:456216"/>
        <dbReference type="EC" id="2.7.1.12"/>
    </reaction>
</comment>
<dbReference type="InterPro" id="IPR006001">
    <property type="entry name" value="Therm_gnt_kin"/>
</dbReference>
<dbReference type="GO" id="GO:0005524">
    <property type="term" value="F:ATP binding"/>
    <property type="evidence" value="ECO:0007669"/>
    <property type="project" value="UniProtKB-KW"/>
</dbReference>
<dbReference type="Proteomes" id="UP000323876">
    <property type="component" value="Unassembled WGS sequence"/>
</dbReference>
<dbReference type="PANTHER" id="PTHR43442">
    <property type="entry name" value="GLUCONOKINASE-RELATED"/>
    <property type="match status" value="1"/>
</dbReference>
<evidence type="ECO:0000256" key="5">
    <source>
        <dbReference type="ARBA" id="ARBA00022741"/>
    </source>
</evidence>
<organism evidence="11 12">
    <name type="scientific">Nocardia colli</name>
    <dbReference type="NCBI Taxonomy" id="2545717"/>
    <lineage>
        <taxon>Bacteria</taxon>
        <taxon>Bacillati</taxon>
        <taxon>Actinomycetota</taxon>
        <taxon>Actinomycetes</taxon>
        <taxon>Mycobacteriales</taxon>
        <taxon>Nocardiaceae</taxon>
        <taxon>Nocardia</taxon>
    </lineage>
</organism>
<evidence type="ECO:0000256" key="7">
    <source>
        <dbReference type="ARBA" id="ARBA00022840"/>
    </source>
</evidence>
<reference evidence="11 12" key="1">
    <citation type="submission" date="2019-09" db="EMBL/GenBank/DDBJ databases">
        <authorList>
            <person name="Wang X."/>
        </authorList>
    </citation>
    <scope>NUCLEOTIDE SEQUENCE [LARGE SCALE GENOMIC DNA]</scope>
    <source>
        <strain evidence="11 12">CICC 11023</strain>
    </source>
</reference>
<dbReference type="Pfam" id="PF13238">
    <property type="entry name" value="AAA_18"/>
    <property type="match status" value="1"/>
</dbReference>
<proteinExistence type="inferred from homology"/>
<dbReference type="AlphaFoldDB" id="A0A5N0E407"/>
<dbReference type="GO" id="GO:0046316">
    <property type="term" value="F:gluconokinase activity"/>
    <property type="evidence" value="ECO:0007669"/>
    <property type="project" value="UniProtKB-EC"/>
</dbReference>
<evidence type="ECO:0000256" key="8">
    <source>
        <dbReference type="ARBA" id="ARBA00023064"/>
    </source>
</evidence>
<keyword evidence="12" id="KW-1185">Reference proteome</keyword>